<dbReference type="PANTHER" id="PTHR33273">
    <property type="entry name" value="DOMAIN-CONTAINING PROTEIN, PUTATIVE-RELATED"/>
    <property type="match status" value="1"/>
</dbReference>
<dbReference type="EMBL" id="BGPR01004775">
    <property type="protein sequence ID" value="GBN03220.1"/>
    <property type="molecule type" value="Genomic_DNA"/>
</dbReference>
<keyword evidence="3" id="KW-1185">Reference proteome</keyword>
<protein>
    <submittedName>
        <fullName evidence="2">Nucleic-acid-binding protein from transposon X-element</fullName>
    </submittedName>
</protein>
<dbReference type="InterPro" id="IPR006579">
    <property type="entry name" value="Pre_C2HC_dom"/>
</dbReference>
<accession>A0A4Y2KMS3</accession>
<name>A0A4Y2KMS3_ARAVE</name>
<feature type="domain" description="Pre-C2HC" evidence="1">
    <location>
        <begin position="296"/>
        <end position="364"/>
    </location>
</feature>
<evidence type="ECO:0000259" key="1">
    <source>
        <dbReference type="SMART" id="SM00596"/>
    </source>
</evidence>
<dbReference type="AlphaFoldDB" id="A0A4Y2KMS3"/>
<sequence length="549" mass="62689">MEEMDLSDGFSEDEYSRLSIDETNHSDYNDEDLIRILSPETFCPADIQMSIAPLESKANYICSRIIYLDKLRIAAQSKLVLSERLNNCGALTLRANLNEYLERNHVFWDLEHIVRKAKGELTRLSACPIPNCDKHSNKFHSPNTVLVKISPQPKTKPQKSRQRNSNEEFEIVQKNKIARKNSNDNIPNNIQTENRFNVLAETADPTNEQEVLKPQPVMLKITDNYNLLLQKINREFKGIHSNLANGYIRIHPTDDKSHKGIIDLLRSEKAFFYVVQPASERPIKVVLKGIPPNTNIELIKQSLEDQKFHPLKIVNLKQQRSRQPLPMFLVELPNDKNAQKIYNIKTVSNLSITVESFRKKAGFTQCWNCNFFHHSSNNCQSEARCLKCGNSHKTADCEIKTKIENPTCINCVKSGHVASWKGCENFPKPRPNNNYYQQQHRTSFNSNWANSERTYAQILSRNIRNNNDSSKTSHSSNHTQMAPPALNVESAVSDMNAVSNIKDILIIIKEFSELLKACPHLITIAKKLQTAADADAKIATFLEELIKIK</sequence>
<organism evidence="2 3">
    <name type="scientific">Araneus ventricosus</name>
    <name type="common">Orbweaver spider</name>
    <name type="synonym">Epeira ventricosa</name>
    <dbReference type="NCBI Taxonomy" id="182803"/>
    <lineage>
        <taxon>Eukaryota</taxon>
        <taxon>Metazoa</taxon>
        <taxon>Ecdysozoa</taxon>
        <taxon>Arthropoda</taxon>
        <taxon>Chelicerata</taxon>
        <taxon>Arachnida</taxon>
        <taxon>Araneae</taxon>
        <taxon>Araneomorphae</taxon>
        <taxon>Entelegynae</taxon>
        <taxon>Araneoidea</taxon>
        <taxon>Araneidae</taxon>
        <taxon>Araneus</taxon>
    </lineage>
</organism>
<evidence type="ECO:0000313" key="2">
    <source>
        <dbReference type="EMBL" id="GBN03220.1"/>
    </source>
</evidence>
<gene>
    <name evidence="2" type="primary">ORF1_49</name>
    <name evidence="2" type="ORF">AVEN_36794_1</name>
</gene>
<dbReference type="PANTHER" id="PTHR33273:SF2">
    <property type="entry name" value="ENDONUCLEASE_EXONUCLEASE_PHOSPHATASE DOMAIN-CONTAINING PROTEIN"/>
    <property type="match status" value="1"/>
</dbReference>
<proteinExistence type="predicted"/>
<evidence type="ECO:0000313" key="3">
    <source>
        <dbReference type="Proteomes" id="UP000499080"/>
    </source>
</evidence>
<dbReference type="OrthoDB" id="8054297at2759"/>
<reference evidence="2 3" key="1">
    <citation type="journal article" date="2019" name="Sci. Rep.">
        <title>Orb-weaving spider Araneus ventricosus genome elucidates the spidroin gene catalogue.</title>
        <authorList>
            <person name="Kono N."/>
            <person name="Nakamura H."/>
            <person name="Ohtoshi R."/>
            <person name="Moran D.A.P."/>
            <person name="Shinohara A."/>
            <person name="Yoshida Y."/>
            <person name="Fujiwara M."/>
            <person name="Mori M."/>
            <person name="Tomita M."/>
            <person name="Arakawa K."/>
        </authorList>
    </citation>
    <scope>NUCLEOTIDE SEQUENCE [LARGE SCALE GENOMIC DNA]</scope>
</reference>
<dbReference type="Pfam" id="PF07530">
    <property type="entry name" value="PRE_C2HC"/>
    <property type="match status" value="1"/>
</dbReference>
<dbReference type="Proteomes" id="UP000499080">
    <property type="component" value="Unassembled WGS sequence"/>
</dbReference>
<comment type="caution">
    <text evidence="2">The sequence shown here is derived from an EMBL/GenBank/DDBJ whole genome shotgun (WGS) entry which is preliminary data.</text>
</comment>
<dbReference type="SMART" id="SM00596">
    <property type="entry name" value="PRE_C2HC"/>
    <property type="match status" value="1"/>
</dbReference>